<sequence length="985" mass="112489">MQNVHPNGSCLSERHPANLSHSETMLTKDQVVCLPVPNSWKESVTTQKPPETVSGLETGGNRVTLAAAPLTGKDQPDTVVHKLHITQPAIMQPQPTGVKTNMDFQQYVFVNQMCYHIALPWRPLKEYSFEKVREESSFSDIPDVKNDFAFLLHMVDQYDQLYSKRFGVFLSEVSENKLREISLNHEWTFEKLRQHVTRNAQDKLELHLFMLSGVPDAVFDLTDLEILKLELIPEARITAKISQMINLQELHLYHCPSKVEQTAFSFLRDHLRCLHVKFTDVAEIPQWVYLLKNLRELYLVGNLNSENNKMIGLESLRDLRHLKVLHLKSNLTKVPTNITDLAPHLVKLVVHNDGTKLLVLNSLKKMMNLADLELHNCELERIPHAIFSLTNLQELDLKSNNIRTIEEVISFQHLKRLTCLKLWHNKIITIPLSIGQVKNLESLYLSHNKLESLPAPLFSLPKLRYLDLSYNSIVVIPIEVGFLQNLQHFAITGNKVEVVPKHLFKCTKLRTLCLGQNCISSLPEKIGQLVQLIQLELKGNCLDRLPAQLGQCRLLRRSGLIVEDHLFDSLPLEVKDSINQEKECDGWQQFRLFPSSSSEISYGSYEFFGLGAPNAGHDGSSCDGTQTTGLMDDMLLDCRLPYLGSSRRSRSPFSDSDSSQYTSFSDISSSSTLFDTPCTKPRPIGSRGRGGDTAAMCRAKSRGIFRSTGASNIQSFYSNMATPASRGTKRMLMAPVPPSKFAKKQRVELSIRAGLNFSKDSHISSDGKDVKGTEAVEEKRVRVREKRRRRREKNCEKYGDKHRLAFTCAFCKFRTFEDKDIEKHFGSTYHHETLDYIRRQAKFDDRVISFLHDCMVHKFRKTVSALCKLRSLSEQKVNQKVMEGVTEDDYMRKVEVVHCMACNIYIPAVFASVQQHRRSPLHLKTKVMYKEQLKRESVLTAKAIINNDTVKIRYEKYIKGEDPFVVDAKDDTSSDLSEPEIENED</sequence>
<dbReference type="GO" id="GO:0006397">
    <property type="term" value="P:mRNA processing"/>
    <property type="evidence" value="ECO:0007669"/>
    <property type="project" value="UniProtKB-KW"/>
</dbReference>
<evidence type="ECO:0000256" key="15">
    <source>
        <dbReference type="ARBA" id="ARBA00023125"/>
    </source>
</evidence>
<dbReference type="PROSITE" id="PS51450">
    <property type="entry name" value="LRR"/>
    <property type="match status" value="4"/>
</dbReference>
<evidence type="ECO:0000256" key="22">
    <source>
        <dbReference type="ARBA" id="ARBA00024158"/>
    </source>
</evidence>
<dbReference type="PANTHER" id="PTHR12190:SF1">
    <property type="entry name" value="DBIRD COMPLEX SUBUNIT ZNF326"/>
    <property type="match status" value="1"/>
</dbReference>
<keyword evidence="18" id="KW-0508">mRNA splicing</keyword>
<keyword evidence="16" id="KW-0472">Membrane</keyword>
<evidence type="ECO:0000256" key="20">
    <source>
        <dbReference type="ARBA" id="ARBA00023303"/>
    </source>
</evidence>
<evidence type="ECO:0000256" key="3">
    <source>
        <dbReference type="ARBA" id="ARBA00010471"/>
    </source>
</evidence>
<evidence type="ECO:0000256" key="26">
    <source>
        <dbReference type="PROSITE-ProRule" id="PRU01140"/>
    </source>
</evidence>
<evidence type="ECO:0000313" key="30">
    <source>
        <dbReference type="Proteomes" id="UP000824219"/>
    </source>
</evidence>
<evidence type="ECO:0000256" key="23">
    <source>
        <dbReference type="ARBA" id="ARBA00024167"/>
    </source>
</evidence>
<keyword evidence="9" id="KW-0479">Metal-binding</keyword>
<keyword evidence="17" id="KW-1015">Disulfide bond</keyword>
<reference evidence="29 30" key="1">
    <citation type="submission" date="2021-06" db="EMBL/GenBank/DDBJ databases">
        <title>Chromosome-level genome assembly of the red-tail catfish (Hemibagrus wyckioides).</title>
        <authorList>
            <person name="Shao F."/>
        </authorList>
    </citation>
    <scope>NUCLEOTIDE SEQUENCE [LARGE SCALE GENOMIC DNA]</scope>
    <source>
        <strain evidence="29">EC202008001</strain>
        <tissue evidence="29">Blood</tissue>
    </source>
</reference>
<comment type="subcellular location">
    <subcellularLocation>
        <location evidence="2">Cell membrane</location>
        <topology evidence="2">Multi-pass membrane protein</topology>
    </subcellularLocation>
    <subcellularLocation>
        <location evidence="1">Nucleus</location>
    </subcellularLocation>
</comment>
<comment type="similarity">
    <text evidence="3">Belongs to the LRRC8 family.</text>
</comment>
<evidence type="ECO:0000256" key="24">
    <source>
        <dbReference type="ARBA" id="ARBA00040207"/>
    </source>
</evidence>
<dbReference type="OrthoDB" id="676979at2759"/>
<dbReference type="InterPro" id="IPR001611">
    <property type="entry name" value="Leu-rich_rpt"/>
</dbReference>
<evidence type="ECO:0000256" key="16">
    <source>
        <dbReference type="ARBA" id="ARBA00023136"/>
    </source>
</evidence>
<evidence type="ECO:0000256" key="7">
    <source>
        <dbReference type="ARBA" id="ARBA00022664"/>
    </source>
</evidence>
<keyword evidence="6" id="KW-0433">Leucine-rich repeat</keyword>
<evidence type="ECO:0000256" key="6">
    <source>
        <dbReference type="ARBA" id="ARBA00022614"/>
    </source>
</evidence>
<keyword evidence="15" id="KW-0238">DNA-binding</keyword>
<dbReference type="GO" id="GO:0044609">
    <property type="term" value="C:DBIRD complex"/>
    <property type="evidence" value="ECO:0007669"/>
    <property type="project" value="TreeGrafter"/>
</dbReference>
<keyword evidence="19" id="KW-0539">Nucleus</keyword>
<evidence type="ECO:0000256" key="14">
    <source>
        <dbReference type="ARBA" id="ARBA00023065"/>
    </source>
</evidence>
<dbReference type="InterPro" id="IPR055414">
    <property type="entry name" value="LRR_R13L4/SHOC2-like"/>
</dbReference>
<keyword evidence="11 26" id="KW-0863">Zinc-finger</keyword>
<dbReference type="InterPro" id="IPR007071">
    <property type="entry name" value="AKAP95"/>
</dbReference>
<dbReference type="GO" id="GO:0005634">
    <property type="term" value="C:nucleus"/>
    <property type="evidence" value="ECO:0007669"/>
    <property type="project" value="UniProtKB-SubCell"/>
</dbReference>
<dbReference type="Proteomes" id="UP000824219">
    <property type="component" value="Linkage Group LG11"/>
</dbReference>
<dbReference type="PANTHER" id="PTHR12190">
    <property type="entry name" value="A-KINASE ANCHOR PROTEIN AKAP 8"/>
    <property type="match status" value="1"/>
</dbReference>
<evidence type="ECO:0000256" key="27">
    <source>
        <dbReference type="SAM" id="MobiDB-lite"/>
    </source>
</evidence>
<keyword evidence="12" id="KW-0862">Zinc</keyword>
<dbReference type="SMART" id="SM00365">
    <property type="entry name" value="LRR_SD22"/>
    <property type="match status" value="5"/>
</dbReference>
<dbReference type="Pfam" id="PF23598">
    <property type="entry name" value="LRR_14"/>
    <property type="match status" value="1"/>
</dbReference>
<dbReference type="InterPro" id="IPR034736">
    <property type="entry name" value="ZF_C2H2_AKAP95"/>
</dbReference>
<accession>A0A9D3SP08</accession>
<dbReference type="FunFam" id="3.80.10.10:FF:000424">
    <property type="entry name" value="Volume-regulated anion channel subunit LRRC8E"/>
    <property type="match status" value="1"/>
</dbReference>
<dbReference type="EMBL" id="JAHKSW010000011">
    <property type="protein sequence ID" value="KAG7326359.1"/>
    <property type="molecule type" value="Genomic_DNA"/>
</dbReference>
<comment type="catalytic activity">
    <reaction evidence="22">
        <text>taurine(out) = taurine(in)</text>
        <dbReference type="Rhea" id="RHEA:66328"/>
        <dbReference type="ChEBI" id="CHEBI:507393"/>
    </reaction>
</comment>
<dbReference type="InterPro" id="IPR032675">
    <property type="entry name" value="LRR_dom_sf"/>
</dbReference>
<dbReference type="GO" id="GO:0005886">
    <property type="term" value="C:plasma membrane"/>
    <property type="evidence" value="ECO:0007669"/>
    <property type="project" value="UniProtKB-SubCell"/>
</dbReference>
<evidence type="ECO:0000256" key="10">
    <source>
        <dbReference type="ARBA" id="ARBA00022737"/>
    </source>
</evidence>
<feature type="region of interest" description="Disordered" evidence="27">
    <location>
        <begin position="646"/>
        <end position="693"/>
    </location>
</feature>
<evidence type="ECO:0000256" key="19">
    <source>
        <dbReference type="ARBA" id="ARBA00023242"/>
    </source>
</evidence>
<evidence type="ECO:0000256" key="18">
    <source>
        <dbReference type="ARBA" id="ARBA00023187"/>
    </source>
</evidence>
<evidence type="ECO:0000313" key="29">
    <source>
        <dbReference type="EMBL" id="KAG7326359.1"/>
    </source>
</evidence>
<evidence type="ECO:0000256" key="25">
    <source>
        <dbReference type="ARBA" id="ARBA00043254"/>
    </source>
</evidence>
<keyword evidence="13" id="KW-1133">Transmembrane helix</keyword>
<keyword evidence="20" id="KW-0407">Ion channel</keyword>
<comment type="similarity">
    <text evidence="26">Belongs to the AKAP95 family.</text>
</comment>
<name>A0A9D3SP08_9TELE</name>
<dbReference type="GO" id="GO:0008270">
    <property type="term" value="F:zinc ion binding"/>
    <property type="evidence" value="ECO:0007669"/>
    <property type="project" value="UniProtKB-KW"/>
</dbReference>
<comment type="catalytic activity">
    <reaction evidence="23">
        <text>chloride(in) = chloride(out)</text>
        <dbReference type="Rhea" id="RHEA:29823"/>
        <dbReference type="ChEBI" id="CHEBI:17996"/>
    </reaction>
</comment>
<organism evidence="29 30">
    <name type="scientific">Hemibagrus wyckioides</name>
    <dbReference type="NCBI Taxonomy" id="337641"/>
    <lineage>
        <taxon>Eukaryota</taxon>
        <taxon>Metazoa</taxon>
        <taxon>Chordata</taxon>
        <taxon>Craniata</taxon>
        <taxon>Vertebrata</taxon>
        <taxon>Euteleostomi</taxon>
        <taxon>Actinopterygii</taxon>
        <taxon>Neopterygii</taxon>
        <taxon>Teleostei</taxon>
        <taxon>Ostariophysi</taxon>
        <taxon>Siluriformes</taxon>
        <taxon>Bagridae</taxon>
        <taxon>Hemibagrus</taxon>
    </lineage>
</organism>
<keyword evidence="30" id="KW-1185">Reference proteome</keyword>
<evidence type="ECO:0000259" key="28">
    <source>
        <dbReference type="PROSITE" id="PS51799"/>
    </source>
</evidence>
<evidence type="ECO:0000256" key="12">
    <source>
        <dbReference type="ARBA" id="ARBA00022833"/>
    </source>
</evidence>
<dbReference type="SUPFAM" id="SSF52058">
    <property type="entry name" value="L domain-like"/>
    <property type="match status" value="1"/>
</dbReference>
<feature type="domain" description="C2H2 AKAP95-type" evidence="28">
    <location>
        <begin position="808"/>
        <end position="830"/>
    </location>
</feature>
<dbReference type="InterPro" id="IPR021040">
    <property type="entry name" value="LRRC8_Pannexin-like"/>
</dbReference>
<dbReference type="Pfam" id="PF13855">
    <property type="entry name" value="LRR_8"/>
    <property type="match status" value="1"/>
</dbReference>
<evidence type="ECO:0000256" key="4">
    <source>
        <dbReference type="ARBA" id="ARBA00022448"/>
    </source>
</evidence>
<feature type="domain" description="C2H2 AKAP95-type" evidence="28">
    <location>
        <begin position="899"/>
        <end position="922"/>
    </location>
</feature>
<keyword evidence="4" id="KW-0813">Transport</keyword>
<evidence type="ECO:0000256" key="8">
    <source>
        <dbReference type="ARBA" id="ARBA00022692"/>
    </source>
</evidence>
<keyword evidence="5" id="KW-1003">Cell membrane</keyword>
<keyword evidence="14" id="KW-0406">Ion transport</keyword>
<dbReference type="GO" id="GO:0003677">
    <property type="term" value="F:DNA binding"/>
    <property type="evidence" value="ECO:0007669"/>
    <property type="project" value="UniProtKB-KW"/>
</dbReference>
<evidence type="ECO:0000256" key="5">
    <source>
        <dbReference type="ARBA" id="ARBA00022475"/>
    </source>
</evidence>
<evidence type="ECO:0000256" key="1">
    <source>
        <dbReference type="ARBA" id="ARBA00004123"/>
    </source>
</evidence>
<dbReference type="InterPro" id="IPR003591">
    <property type="entry name" value="Leu-rich_rpt_typical-subtyp"/>
</dbReference>
<evidence type="ECO:0000256" key="9">
    <source>
        <dbReference type="ARBA" id="ARBA00022723"/>
    </source>
</evidence>
<keyword evidence="10" id="KW-0677">Repeat</keyword>
<proteinExistence type="inferred from homology"/>
<dbReference type="GO" id="GO:0034220">
    <property type="term" value="P:monoatomic ion transmembrane transport"/>
    <property type="evidence" value="ECO:0007669"/>
    <property type="project" value="UniProtKB-KW"/>
</dbReference>
<keyword evidence="7" id="KW-0507">mRNA processing</keyword>
<gene>
    <name evidence="29" type="ORF">KOW79_009760</name>
</gene>
<evidence type="ECO:0000256" key="11">
    <source>
        <dbReference type="ARBA" id="ARBA00022771"/>
    </source>
</evidence>
<evidence type="ECO:0000256" key="13">
    <source>
        <dbReference type="ARBA" id="ARBA00022989"/>
    </source>
</evidence>
<protein>
    <recommendedName>
        <fullName evidence="24">DBIRD complex subunit ZNF326</fullName>
    </recommendedName>
    <alternativeName>
        <fullName evidence="25">Zinc finger protein 326</fullName>
    </alternativeName>
</protein>
<evidence type="ECO:0000256" key="17">
    <source>
        <dbReference type="ARBA" id="ARBA00023157"/>
    </source>
</evidence>
<dbReference type="FunFam" id="3.80.10.10:FF:000089">
    <property type="entry name" value="volume-regulated anion channel subunit LRRC8B"/>
    <property type="match status" value="1"/>
</dbReference>
<dbReference type="SMART" id="SM00369">
    <property type="entry name" value="LRR_TYP"/>
    <property type="match status" value="8"/>
</dbReference>
<dbReference type="Pfam" id="PF12534">
    <property type="entry name" value="Pannexin_like"/>
    <property type="match status" value="1"/>
</dbReference>
<comment type="caution">
    <text evidence="29">The sequence shown here is derived from an EMBL/GenBank/DDBJ whole genome shotgun (WGS) entry which is preliminary data.</text>
</comment>
<keyword evidence="8" id="KW-0812">Transmembrane</keyword>
<evidence type="ECO:0000256" key="21">
    <source>
        <dbReference type="ARBA" id="ARBA00024145"/>
    </source>
</evidence>
<comment type="catalytic activity">
    <reaction evidence="21">
        <text>iodide(out) = iodide(in)</text>
        <dbReference type="Rhea" id="RHEA:66324"/>
        <dbReference type="ChEBI" id="CHEBI:16382"/>
    </reaction>
</comment>
<dbReference type="AlphaFoldDB" id="A0A9D3SP08"/>
<feature type="compositionally biased region" description="Low complexity" evidence="27">
    <location>
        <begin position="651"/>
        <end position="676"/>
    </location>
</feature>
<dbReference type="PROSITE" id="PS51799">
    <property type="entry name" value="ZF_C2H2_AKAP95"/>
    <property type="match status" value="2"/>
</dbReference>
<dbReference type="Gene3D" id="3.80.10.10">
    <property type="entry name" value="Ribonuclease Inhibitor"/>
    <property type="match status" value="2"/>
</dbReference>
<evidence type="ECO:0000256" key="2">
    <source>
        <dbReference type="ARBA" id="ARBA00004651"/>
    </source>
</evidence>
<dbReference type="GO" id="GO:0008380">
    <property type="term" value="P:RNA splicing"/>
    <property type="evidence" value="ECO:0007669"/>
    <property type="project" value="UniProtKB-KW"/>
</dbReference>
<dbReference type="Pfam" id="PF04988">
    <property type="entry name" value="AKAP95"/>
    <property type="match status" value="1"/>
</dbReference>
<dbReference type="GO" id="GO:0032784">
    <property type="term" value="P:regulation of DNA-templated transcription elongation"/>
    <property type="evidence" value="ECO:0007669"/>
    <property type="project" value="TreeGrafter"/>
</dbReference>